<comment type="caution">
    <text evidence="2">The sequence shown here is derived from an EMBL/GenBank/DDBJ whole genome shotgun (WGS) entry which is preliminary data.</text>
</comment>
<organism evidence="2 3">
    <name type="scientific">Streptomyces aurantiacus JA 4570</name>
    <dbReference type="NCBI Taxonomy" id="1286094"/>
    <lineage>
        <taxon>Bacteria</taxon>
        <taxon>Bacillati</taxon>
        <taxon>Actinomycetota</taxon>
        <taxon>Actinomycetes</taxon>
        <taxon>Kitasatosporales</taxon>
        <taxon>Streptomycetaceae</taxon>
        <taxon>Streptomyces</taxon>
        <taxon>Streptomyces aurantiacus group</taxon>
    </lineage>
</organism>
<evidence type="ECO:0000256" key="1">
    <source>
        <dbReference type="SAM" id="MobiDB-lite"/>
    </source>
</evidence>
<accession>S3ZEY6</accession>
<dbReference type="AlphaFoldDB" id="S3ZEY6"/>
<gene>
    <name evidence="2" type="ORF">STRAU_5235</name>
</gene>
<dbReference type="Proteomes" id="UP000014629">
    <property type="component" value="Unassembled WGS sequence"/>
</dbReference>
<dbReference type="AntiFam" id="ANF00011">
    <property type="entry name" value="tRNA translation"/>
</dbReference>
<feature type="compositionally biased region" description="Basic and acidic residues" evidence="1">
    <location>
        <begin position="1"/>
        <end position="11"/>
    </location>
</feature>
<evidence type="ECO:0000313" key="3">
    <source>
        <dbReference type="Proteomes" id="UP000014629"/>
    </source>
</evidence>
<feature type="region of interest" description="Disordered" evidence="1">
    <location>
        <begin position="1"/>
        <end position="82"/>
    </location>
</feature>
<name>S3ZEY6_9ACTN</name>
<sequence length="82" mass="8988">MDSARLRDTRARSLHSNGTRERTHNAILEDGPPGRGYIGPRRGTGHERGGPSWSGWRDLNPRPSAPKADALPSCATPRRCDT</sequence>
<reference evidence="2 3" key="1">
    <citation type="submission" date="2013-02" db="EMBL/GenBank/DDBJ databases">
        <title>Draft Genome Sequence of Streptomyces aurantiacus, Which Produces Setomimycin.</title>
        <authorList>
            <person name="Gruening B.A."/>
            <person name="Praeg A."/>
            <person name="Erxleben A."/>
            <person name="Guenther S."/>
            <person name="Mueller M."/>
        </authorList>
    </citation>
    <scope>NUCLEOTIDE SEQUENCE [LARGE SCALE GENOMIC DNA]</scope>
    <source>
        <strain evidence="2 3">JA 4570</strain>
    </source>
</reference>
<dbReference type="EMBL" id="AOPZ01000289">
    <property type="protein sequence ID" value="EPH41698.1"/>
    <property type="molecule type" value="Genomic_DNA"/>
</dbReference>
<protein>
    <submittedName>
        <fullName evidence="2">Uncharacterized protein</fullName>
    </submittedName>
</protein>
<evidence type="ECO:0000313" key="2">
    <source>
        <dbReference type="EMBL" id="EPH41698.1"/>
    </source>
</evidence>
<proteinExistence type="predicted"/>
<keyword evidence="3" id="KW-1185">Reference proteome</keyword>